<feature type="transmembrane region" description="Helical" evidence="1">
    <location>
        <begin position="7"/>
        <end position="25"/>
    </location>
</feature>
<reference evidence="2 3" key="1">
    <citation type="journal article" date="2016" name="Genome Biol. Evol.">
        <title>Gene Family Evolution Reflects Adaptation to Soil Environmental Stressors in the Genome of the Collembolan Orchesella cincta.</title>
        <authorList>
            <person name="Faddeeva-Vakhrusheva A."/>
            <person name="Derks M.F."/>
            <person name="Anvar S.Y."/>
            <person name="Agamennone V."/>
            <person name="Suring W."/>
            <person name="Smit S."/>
            <person name="van Straalen N.M."/>
            <person name="Roelofs D."/>
        </authorList>
    </citation>
    <scope>NUCLEOTIDE SEQUENCE [LARGE SCALE GENOMIC DNA]</scope>
    <source>
        <tissue evidence="2">Mixed pool</tissue>
    </source>
</reference>
<evidence type="ECO:0000313" key="3">
    <source>
        <dbReference type="Proteomes" id="UP000094527"/>
    </source>
</evidence>
<accession>A0A1D2N6M1</accession>
<gene>
    <name evidence="2" type="ORF">Ocin01_05771</name>
</gene>
<keyword evidence="1" id="KW-0812">Transmembrane</keyword>
<keyword evidence="1" id="KW-0472">Membrane</keyword>
<name>A0A1D2N6M1_ORCCI</name>
<protein>
    <submittedName>
        <fullName evidence="2">Uncharacterized protein</fullName>
    </submittedName>
</protein>
<sequence>MSSLRSIGFILAVYIICAFVVFNVMGDQPICQVGAAACTGGCKAGGLGGGSCVSTNGCMRCVCS</sequence>
<dbReference type="AlphaFoldDB" id="A0A1D2N6M1"/>
<keyword evidence="3" id="KW-1185">Reference proteome</keyword>
<keyword evidence="1" id="KW-1133">Transmembrane helix</keyword>
<proteinExistence type="predicted"/>
<dbReference type="Proteomes" id="UP000094527">
    <property type="component" value="Unassembled WGS sequence"/>
</dbReference>
<evidence type="ECO:0000256" key="1">
    <source>
        <dbReference type="SAM" id="Phobius"/>
    </source>
</evidence>
<comment type="caution">
    <text evidence="2">The sequence shown here is derived from an EMBL/GenBank/DDBJ whole genome shotgun (WGS) entry which is preliminary data.</text>
</comment>
<dbReference type="EMBL" id="LJIJ01000182">
    <property type="protein sequence ID" value="ODN00904.1"/>
    <property type="molecule type" value="Genomic_DNA"/>
</dbReference>
<evidence type="ECO:0000313" key="2">
    <source>
        <dbReference type="EMBL" id="ODN00904.1"/>
    </source>
</evidence>
<organism evidence="2 3">
    <name type="scientific">Orchesella cincta</name>
    <name type="common">Springtail</name>
    <name type="synonym">Podura cincta</name>
    <dbReference type="NCBI Taxonomy" id="48709"/>
    <lineage>
        <taxon>Eukaryota</taxon>
        <taxon>Metazoa</taxon>
        <taxon>Ecdysozoa</taxon>
        <taxon>Arthropoda</taxon>
        <taxon>Hexapoda</taxon>
        <taxon>Collembola</taxon>
        <taxon>Entomobryomorpha</taxon>
        <taxon>Entomobryoidea</taxon>
        <taxon>Orchesellidae</taxon>
        <taxon>Orchesellinae</taxon>
        <taxon>Orchesella</taxon>
    </lineage>
</organism>